<evidence type="ECO:0000256" key="1">
    <source>
        <dbReference type="SAM" id="SignalP"/>
    </source>
</evidence>
<keyword evidence="3" id="KW-1185">Reference proteome</keyword>
<dbReference type="RefSeq" id="XP_047761160.1">
    <property type="nucleotide sequence ID" value="XM_047903604.1"/>
</dbReference>
<organism evidence="2 3">
    <name type="scientific">Passalora fulva</name>
    <name type="common">Tomato leaf mold</name>
    <name type="synonym">Cladosporium fulvum</name>
    <dbReference type="NCBI Taxonomy" id="5499"/>
    <lineage>
        <taxon>Eukaryota</taxon>
        <taxon>Fungi</taxon>
        <taxon>Dikarya</taxon>
        <taxon>Ascomycota</taxon>
        <taxon>Pezizomycotina</taxon>
        <taxon>Dothideomycetes</taxon>
        <taxon>Dothideomycetidae</taxon>
        <taxon>Mycosphaerellales</taxon>
        <taxon>Mycosphaerellaceae</taxon>
        <taxon>Fulvia</taxon>
    </lineage>
</organism>
<evidence type="ECO:0000313" key="3">
    <source>
        <dbReference type="Proteomes" id="UP000756132"/>
    </source>
</evidence>
<dbReference type="EMBL" id="CP090166">
    <property type="protein sequence ID" value="UJO16794.1"/>
    <property type="molecule type" value="Genomic_DNA"/>
</dbReference>
<dbReference type="GeneID" id="71984334"/>
<dbReference type="OrthoDB" id="1577640at2759"/>
<dbReference type="KEGG" id="ffu:CLAFUR5_04456"/>
<sequence length="128" mass="14236">MDAIGSVSAVLGIALFALSIAKQLHEVIDIMKDAPDSVMTIARDAHDFHAIMESLHTILTERSVNYLVERHPTFRQQVENLKRPIQHCCELVSSVTTELQLWFACQSGGIKKAAKRVRFYDAPSVATS</sequence>
<proteinExistence type="predicted"/>
<feature type="chain" id="PRO_5040360226" description="Fungal N-terminal domain-containing protein" evidence="1">
    <location>
        <begin position="22"/>
        <end position="128"/>
    </location>
</feature>
<feature type="signal peptide" evidence="1">
    <location>
        <begin position="1"/>
        <end position="21"/>
    </location>
</feature>
<name>A0A9Q8LGL7_PASFU</name>
<evidence type="ECO:0000313" key="2">
    <source>
        <dbReference type="EMBL" id="UJO16794.1"/>
    </source>
</evidence>
<evidence type="ECO:0008006" key="4">
    <source>
        <dbReference type="Google" id="ProtNLM"/>
    </source>
</evidence>
<gene>
    <name evidence="2" type="ORF">CLAFUR5_04456</name>
</gene>
<accession>A0A9Q8LGL7</accession>
<dbReference type="AlphaFoldDB" id="A0A9Q8LGL7"/>
<reference evidence="2" key="1">
    <citation type="submission" date="2021-12" db="EMBL/GenBank/DDBJ databases">
        <authorList>
            <person name="Zaccaron A."/>
            <person name="Stergiopoulos I."/>
        </authorList>
    </citation>
    <scope>NUCLEOTIDE SEQUENCE</scope>
    <source>
        <strain evidence="2">Race5_Kim</strain>
    </source>
</reference>
<reference evidence="2" key="2">
    <citation type="journal article" date="2022" name="Microb. Genom.">
        <title>A chromosome-scale genome assembly of the tomato pathogen Cladosporium fulvum reveals a compartmentalized genome architecture and the presence of a dispensable chromosome.</title>
        <authorList>
            <person name="Zaccaron A.Z."/>
            <person name="Chen L.H."/>
            <person name="Samaras A."/>
            <person name="Stergiopoulos I."/>
        </authorList>
    </citation>
    <scope>NUCLEOTIDE SEQUENCE</scope>
    <source>
        <strain evidence="2">Race5_Kim</strain>
    </source>
</reference>
<dbReference type="Proteomes" id="UP000756132">
    <property type="component" value="Chromosome 4"/>
</dbReference>
<protein>
    <recommendedName>
        <fullName evidence="4">Fungal N-terminal domain-containing protein</fullName>
    </recommendedName>
</protein>
<keyword evidence="1" id="KW-0732">Signal</keyword>